<dbReference type="InterPro" id="IPR029039">
    <property type="entry name" value="Flavoprotein-like_sf"/>
</dbReference>
<dbReference type="InterPro" id="IPR008254">
    <property type="entry name" value="Flavodoxin/NO_synth"/>
</dbReference>
<dbReference type="NCBIfam" id="NF006739">
    <property type="entry name" value="PRK09267.1-5"/>
    <property type="match status" value="1"/>
</dbReference>
<protein>
    <recommendedName>
        <fullName evidence="8">Flavodoxin</fullName>
    </recommendedName>
</protein>
<evidence type="ECO:0000256" key="7">
    <source>
        <dbReference type="ARBA" id="ARBA00022982"/>
    </source>
</evidence>
<evidence type="ECO:0000313" key="10">
    <source>
        <dbReference type="EMBL" id="TWT30901.1"/>
    </source>
</evidence>
<evidence type="ECO:0000256" key="5">
    <source>
        <dbReference type="ARBA" id="ARBA00022630"/>
    </source>
</evidence>
<dbReference type="PANTHER" id="PTHR42809">
    <property type="entry name" value="FLAVODOXIN 2"/>
    <property type="match status" value="1"/>
</dbReference>
<comment type="function">
    <text evidence="2 8">Low-potential electron donor to a number of redox enzymes.</text>
</comment>
<accession>A0A5C5UX38</accession>
<keyword evidence="7 8" id="KW-0249">Electron transport</keyword>
<dbReference type="PROSITE" id="PS00201">
    <property type="entry name" value="FLAVODOXIN"/>
    <property type="match status" value="1"/>
</dbReference>
<dbReference type="PANTHER" id="PTHR42809:SF3">
    <property type="entry name" value="FLAVODOXIN 2"/>
    <property type="match status" value="1"/>
</dbReference>
<keyword evidence="4 8" id="KW-0813">Transport</keyword>
<gene>
    <name evidence="10" type="primary">fldA_2</name>
    <name evidence="10" type="ORF">Enr8_44270</name>
</gene>
<sequence>MSSKLAIFYGSTTGNTELAANKLAEELGGLLAHIGDVALSEPQQLAEYDVLLLGVSTWNIGDMQDDWYAFLKKLGDLDLTGKKVGLFAMGDAYGYPYNFLDAMGQLWEAIEKRGAQLVGVWPTAGYQFDESQAMYDDEHFVGLGLDEDNEPELTEERIRGWLVQVLQEIGLLDLQDLADAG</sequence>
<dbReference type="Proteomes" id="UP000318878">
    <property type="component" value="Unassembled WGS sequence"/>
</dbReference>
<evidence type="ECO:0000256" key="4">
    <source>
        <dbReference type="ARBA" id="ARBA00022448"/>
    </source>
</evidence>
<dbReference type="PIRSF" id="PIRSF038996">
    <property type="entry name" value="FldA"/>
    <property type="match status" value="1"/>
</dbReference>
<comment type="caution">
    <text evidence="10">The sequence shown here is derived from an EMBL/GenBank/DDBJ whole genome shotgun (WGS) entry which is preliminary data.</text>
</comment>
<keyword evidence="11" id="KW-1185">Reference proteome</keyword>
<dbReference type="EMBL" id="SJPF01000005">
    <property type="protein sequence ID" value="TWT30901.1"/>
    <property type="molecule type" value="Genomic_DNA"/>
</dbReference>
<dbReference type="InterPro" id="IPR050619">
    <property type="entry name" value="Flavodoxin"/>
</dbReference>
<evidence type="ECO:0000256" key="2">
    <source>
        <dbReference type="ARBA" id="ARBA00003297"/>
    </source>
</evidence>
<dbReference type="Pfam" id="PF00258">
    <property type="entry name" value="Flavodoxin_1"/>
    <property type="match status" value="1"/>
</dbReference>
<reference evidence="10 11" key="1">
    <citation type="submission" date="2019-02" db="EMBL/GenBank/DDBJ databases">
        <title>Deep-cultivation of Planctomycetes and their phenomic and genomic characterization uncovers novel biology.</title>
        <authorList>
            <person name="Wiegand S."/>
            <person name="Jogler M."/>
            <person name="Boedeker C."/>
            <person name="Pinto D."/>
            <person name="Vollmers J."/>
            <person name="Rivas-Marin E."/>
            <person name="Kohn T."/>
            <person name="Peeters S.H."/>
            <person name="Heuer A."/>
            <person name="Rast P."/>
            <person name="Oberbeckmann S."/>
            <person name="Bunk B."/>
            <person name="Jeske O."/>
            <person name="Meyerdierks A."/>
            <person name="Storesund J.E."/>
            <person name="Kallscheuer N."/>
            <person name="Luecker S."/>
            <person name="Lage O.M."/>
            <person name="Pohl T."/>
            <person name="Merkel B.J."/>
            <person name="Hornburger P."/>
            <person name="Mueller R.-W."/>
            <person name="Bruemmer F."/>
            <person name="Labrenz M."/>
            <person name="Spormann A.M."/>
            <person name="Op Den Camp H."/>
            <person name="Overmann J."/>
            <person name="Amann R."/>
            <person name="Jetten M.S.M."/>
            <person name="Mascher T."/>
            <person name="Medema M.H."/>
            <person name="Devos D.P."/>
            <person name="Kaster A.-K."/>
            <person name="Ovreas L."/>
            <person name="Rohde M."/>
            <person name="Galperin M.Y."/>
            <person name="Jogler C."/>
        </authorList>
    </citation>
    <scope>NUCLEOTIDE SEQUENCE [LARGE SCALE GENOMIC DNA]</scope>
    <source>
        <strain evidence="10 11">Enr8</strain>
    </source>
</reference>
<keyword evidence="6 8" id="KW-0288">FMN</keyword>
<dbReference type="InterPro" id="IPR010086">
    <property type="entry name" value="Flavodoxin_lc"/>
</dbReference>
<dbReference type="GO" id="GO:0009055">
    <property type="term" value="F:electron transfer activity"/>
    <property type="evidence" value="ECO:0007669"/>
    <property type="project" value="UniProtKB-UniRule"/>
</dbReference>
<dbReference type="OrthoDB" id="9790745at2"/>
<dbReference type="AlphaFoldDB" id="A0A5C5UX38"/>
<proteinExistence type="inferred from homology"/>
<evidence type="ECO:0000256" key="3">
    <source>
        <dbReference type="ARBA" id="ARBA00005267"/>
    </source>
</evidence>
<keyword evidence="5 8" id="KW-0285">Flavoprotein</keyword>
<feature type="domain" description="Flavodoxin-like" evidence="9">
    <location>
        <begin position="5"/>
        <end position="166"/>
    </location>
</feature>
<name>A0A5C5UX38_9BACT</name>
<organism evidence="10 11">
    <name type="scientific">Blastopirellula retiformator</name>
    <dbReference type="NCBI Taxonomy" id="2527970"/>
    <lineage>
        <taxon>Bacteria</taxon>
        <taxon>Pseudomonadati</taxon>
        <taxon>Planctomycetota</taxon>
        <taxon>Planctomycetia</taxon>
        <taxon>Pirellulales</taxon>
        <taxon>Pirellulaceae</taxon>
        <taxon>Blastopirellula</taxon>
    </lineage>
</organism>
<comment type="cofactor">
    <cofactor evidence="1 8">
        <name>FMN</name>
        <dbReference type="ChEBI" id="CHEBI:58210"/>
    </cofactor>
</comment>
<dbReference type="Gene3D" id="3.40.50.360">
    <property type="match status" value="1"/>
</dbReference>
<dbReference type="RefSeq" id="WP_146435737.1">
    <property type="nucleotide sequence ID" value="NZ_SJPF01000005.1"/>
</dbReference>
<evidence type="ECO:0000256" key="6">
    <source>
        <dbReference type="ARBA" id="ARBA00022643"/>
    </source>
</evidence>
<evidence type="ECO:0000256" key="8">
    <source>
        <dbReference type="PIRNR" id="PIRNR038996"/>
    </source>
</evidence>
<dbReference type="InterPro" id="IPR001226">
    <property type="entry name" value="Flavodoxin_CS"/>
</dbReference>
<evidence type="ECO:0000259" key="9">
    <source>
        <dbReference type="PROSITE" id="PS50902"/>
    </source>
</evidence>
<comment type="similarity">
    <text evidence="3 8">Belongs to the flavodoxin family.</text>
</comment>
<evidence type="ECO:0000313" key="11">
    <source>
        <dbReference type="Proteomes" id="UP000318878"/>
    </source>
</evidence>
<dbReference type="PROSITE" id="PS50902">
    <property type="entry name" value="FLAVODOXIN_LIKE"/>
    <property type="match status" value="1"/>
</dbReference>
<evidence type="ECO:0000256" key="1">
    <source>
        <dbReference type="ARBA" id="ARBA00001917"/>
    </source>
</evidence>
<dbReference type="GO" id="GO:0010181">
    <property type="term" value="F:FMN binding"/>
    <property type="evidence" value="ECO:0007669"/>
    <property type="project" value="UniProtKB-UniRule"/>
</dbReference>
<dbReference type="NCBIfam" id="TIGR01752">
    <property type="entry name" value="flav_long"/>
    <property type="match status" value="1"/>
</dbReference>
<dbReference type="SUPFAM" id="SSF52218">
    <property type="entry name" value="Flavoproteins"/>
    <property type="match status" value="1"/>
</dbReference>